<dbReference type="InterPro" id="IPR036388">
    <property type="entry name" value="WH-like_DNA-bd_sf"/>
</dbReference>
<gene>
    <name evidence="7" type="ORF">A4H97_22880</name>
</gene>
<dbReference type="PANTHER" id="PTHR43133:SF46">
    <property type="entry name" value="RNA POLYMERASE SIGMA-70 FACTOR ECF SUBFAMILY"/>
    <property type="match status" value="1"/>
</dbReference>
<dbReference type="RefSeq" id="WP_081197641.1">
    <property type="nucleotide sequence ID" value="NZ_FOCZ01000011.1"/>
</dbReference>
<reference evidence="8" key="1">
    <citation type="submission" date="2016-04" db="EMBL/GenBank/DDBJ databases">
        <authorList>
            <person name="Chen L."/>
            <person name="Zhuang W."/>
            <person name="Wang G."/>
        </authorList>
    </citation>
    <scope>NUCLEOTIDE SEQUENCE [LARGE SCALE GENOMIC DNA]</scope>
    <source>
        <strain evidence="8">17621</strain>
    </source>
</reference>
<evidence type="ECO:0000259" key="5">
    <source>
        <dbReference type="Pfam" id="PF04542"/>
    </source>
</evidence>
<comment type="caution">
    <text evidence="7">The sequence shown here is derived from an EMBL/GenBank/DDBJ whole genome shotgun (WGS) entry which is preliminary data.</text>
</comment>
<dbReference type="Gene3D" id="1.10.1740.10">
    <property type="match status" value="1"/>
</dbReference>
<dbReference type="Pfam" id="PF08281">
    <property type="entry name" value="Sigma70_r4_2"/>
    <property type="match status" value="1"/>
</dbReference>
<feature type="domain" description="RNA polymerase sigma factor 70 region 4 type 2" evidence="6">
    <location>
        <begin position="120"/>
        <end position="165"/>
    </location>
</feature>
<dbReference type="GO" id="GO:0006352">
    <property type="term" value="P:DNA-templated transcription initiation"/>
    <property type="evidence" value="ECO:0007669"/>
    <property type="project" value="InterPro"/>
</dbReference>
<keyword evidence="3" id="KW-0731">Sigma factor</keyword>
<evidence type="ECO:0000313" key="8">
    <source>
        <dbReference type="Proteomes" id="UP000192610"/>
    </source>
</evidence>
<keyword evidence="2" id="KW-0805">Transcription regulation</keyword>
<evidence type="ECO:0000313" key="7">
    <source>
        <dbReference type="EMBL" id="OQP54331.1"/>
    </source>
</evidence>
<dbReference type="STRING" id="354355.SAMN05660816_05133"/>
<evidence type="ECO:0008006" key="9">
    <source>
        <dbReference type="Google" id="ProtNLM"/>
    </source>
</evidence>
<accession>A0A1V9F7T3</accession>
<evidence type="ECO:0000256" key="3">
    <source>
        <dbReference type="ARBA" id="ARBA00023082"/>
    </source>
</evidence>
<dbReference type="InterPro" id="IPR007627">
    <property type="entry name" value="RNA_pol_sigma70_r2"/>
</dbReference>
<evidence type="ECO:0000256" key="1">
    <source>
        <dbReference type="ARBA" id="ARBA00010641"/>
    </source>
</evidence>
<proteinExistence type="inferred from homology"/>
<dbReference type="OrthoDB" id="672894at2"/>
<evidence type="ECO:0000256" key="4">
    <source>
        <dbReference type="ARBA" id="ARBA00023163"/>
    </source>
</evidence>
<dbReference type="InterPro" id="IPR013324">
    <property type="entry name" value="RNA_pol_sigma_r3/r4-like"/>
</dbReference>
<dbReference type="SUPFAM" id="SSF88946">
    <property type="entry name" value="Sigma2 domain of RNA polymerase sigma factors"/>
    <property type="match status" value="1"/>
</dbReference>
<feature type="domain" description="RNA polymerase sigma-70 region 2" evidence="5">
    <location>
        <begin position="25"/>
        <end position="90"/>
    </location>
</feature>
<evidence type="ECO:0000256" key="2">
    <source>
        <dbReference type="ARBA" id="ARBA00023015"/>
    </source>
</evidence>
<dbReference type="EMBL" id="LVXG01000004">
    <property type="protein sequence ID" value="OQP54331.1"/>
    <property type="molecule type" value="Genomic_DNA"/>
</dbReference>
<dbReference type="Pfam" id="PF04542">
    <property type="entry name" value="Sigma70_r2"/>
    <property type="match status" value="1"/>
</dbReference>
<dbReference type="InterPro" id="IPR014284">
    <property type="entry name" value="RNA_pol_sigma-70_dom"/>
</dbReference>
<dbReference type="AlphaFoldDB" id="A0A1V9F7T3"/>
<keyword evidence="4" id="KW-0804">Transcription</keyword>
<dbReference type="GO" id="GO:0016987">
    <property type="term" value="F:sigma factor activity"/>
    <property type="evidence" value="ECO:0007669"/>
    <property type="project" value="UniProtKB-KW"/>
</dbReference>
<evidence type="ECO:0000259" key="6">
    <source>
        <dbReference type="Pfam" id="PF08281"/>
    </source>
</evidence>
<dbReference type="Proteomes" id="UP000192610">
    <property type="component" value="Unassembled WGS sequence"/>
</dbReference>
<name>A0A1V9F7T3_9BACT</name>
<protein>
    <recommendedName>
        <fullName evidence="9">RNA polymerase subunit sigma-24</fullName>
    </recommendedName>
</protein>
<comment type="similarity">
    <text evidence="1">Belongs to the sigma-70 factor family. ECF subfamily.</text>
</comment>
<dbReference type="InterPro" id="IPR013325">
    <property type="entry name" value="RNA_pol_sigma_r2"/>
</dbReference>
<organism evidence="7 8">
    <name type="scientific">Niastella yeongjuensis</name>
    <dbReference type="NCBI Taxonomy" id="354355"/>
    <lineage>
        <taxon>Bacteria</taxon>
        <taxon>Pseudomonadati</taxon>
        <taxon>Bacteroidota</taxon>
        <taxon>Chitinophagia</taxon>
        <taxon>Chitinophagales</taxon>
        <taxon>Chitinophagaceae</taxon>
        <taxon>Niastella</taxon>
    </lineage>
</organism>
<dbReference type="InterPro" id="IPR039425">
    <property type="entry name" value="RNA_pol_sigma-70-like"/>
</dbReference>
<dbReference type="InterPro" id="IPR013249">
    <property type="entry name" value="RNA_pol_sigma70_r4_t2"/>
</dbReference>
<keyword evidence="8" id="KW-1185">Reference proteome</keyword>
<dbReference type="GO" id="GO:0003677">
    <property type="term" value="F:DNA binding"/>
    <property type="evidence" value="ECO:0007669"/>
    <property type="project" value="InterPro"/>
</dbReference>
<dbReference type="SUPFAM" id="SSF88659">
    <property type="entry name" value="Sigma3 and sigma4 domains of RNA polymerase sigma factors"/>
    <property type="match status" value="1"/>
</dbReference>
<sequence length="182" mass="21455">MDNKLDRETITGFQQGDPTAFQAVYRKYYVKIKMAVVDKVGSMAEAEDITAEAFKALYERHPQFDSESYIRRFLYTCVRNRVINYWKRKQLQIIRLIELGRRMNDDALQNNEFIKIEVLEALHKAIESLPEECRKVFKMLFYDGLTPAEVADILQIPIKKVYRLKAMAQKILRIKLGDDDRL</sequence>
<dbReference type="Gene3D" id="1.10.10.10">
    <property type="entry name" value="Winged helix-like DNA-binding domain superfamily/Winged helix DNA-binding domain"/>
    <property type="match status" value="1"/>
</dbReference>
<dbReference type="NCBIfam" id="TIGR02937">
    <property type="entry name" value="sigma70-ECF"/>
    <property type="match status" value="1"/>
</dbReference>
<dbReference type="PANTHER" id="PTHR43133">
    <property type="entry name" value="RNA POLYMERASE ECF-TYPE SIGMA FACTO"/>
    <property type="match status" value="1"/>
</dbReference>